<dbReference type="Proteomes" id="UP000254777">
    <property type="component" value="Unassembled WGS sequence"/>
</dbReference>
<feature type="domain" description="DUF4825" evidence="1">
    <location>
        <begin position="24"/>
        <end position="103"/>
    </location>
</feature>
<reference evidence="2 3" key="1">
    <citation type="submission" date="2018-06" db="EMBL/GenBank/DDBJ databases">
        <authorList>
            <consortium name="Pathogen Informatics"/>
            <person name="Doyle S."/>
        </authorList>
    </citation>
    <scope>NUCLEOTIDE SEQUENCE [LARGE SCALE GENOMIC DNA]</scope>
    <source>
        <strain evidence="2 3">NCTC11088</strain>
    </source>
</reference>
<dbReference type="InterPro" id="IPR032250">
    <property type="entry name" value="DUF4825"/>
</dbReference>
<gene>
    <name evidence="2" type="ORF">NCTC11088_00813</name>
</gene>
<sequence>MKKICTILFAVFYLVACSKKQEGLQQYKTKYVGDNSKVIGIVSGLNYPNGLKYKSIEIQSEKEPYGLNVNLEGQQEASFFDQAVVTFAMIENLGELRYFNNQKELSSFSRGAVDLILEANGTNLNELNKDDDKLQEYIDKVNLDESK</sequence>
<dbReference type="EMBL" id="UGTH01000001">
    <property type="protein sequence ID" value="SUB75051.1"/>
    <property type="molecule type" value="Genomic_DNA"/>
</dbReference>
<proteinExistence type="predicted"/>
<dbReference type="RefSeq" id="WP_115312041.1">
    <property type="nucleotide sequence ID" value="NZ_UGTH01000001.1"/>
</dbReference>
<protein>
    <recommendedName>
        <fullName evidence="1">DUF4825 domain-containing protein</fullName>
    </recommendedName>
</protein>
<name>A0A379DBV0_9FIRM</name>
<dbReference type="AlphaFoldDB" id="A0A379DBV0"/>
<evidence type="ECO:0000313" key="2">
    <source>
        <dbReference type="EMBL" id="SUB75051.1"/>
    </source>
</evidence>
<evidence type="ECO:0000259" key="1">
    <source>
        <dbReference type="Pfam" id="PF16107"/>
    </source>
</evidence>
<accession>A0A379DBV0</accession>
<dbReference type="Pfam" id="PF16107">
    <property type="entry name" value="DUF4825"/>
    <property type="match status" value="1"/>
</dbReference>
<organism evidence="2 3">
    <name type="scientific">Peptoniphilus indolicus</name>
    <dbReference type="NCBI Taxonomy" id="33030"/>
    <lineage>
        <taxon>Bacteria</taxon>
        <taxon>Bacillati</taxon>
        <taxon>Bacillota</taxon>
        <taxon>Tissierellia</taxon>
        <taxon>Tissierellales</taxon>
        <taxon>Peptoniphilaceae</taxon>
        <taxon>Peptoniphilus</taxon>
    </lineage>
</organism>
<evidence type="ECO:0000313" key="3">
    <source>
        <dbReference type="Proteomes" id="UP000254777"/>
    </source>
</evidence>